<evidence type="ECO:0000259" key="1">
    <source>
        <dbReference type="PROSITE" id="PS51747"/>
    </source>
</evidence>
<dbReference type="AlphaFoldDB" id="A0A381UNA8"/>
<dbReference type="SUPFAM" id="SSF53927">
    <property type="entry name" value="Cytidine deaminase-like"/>
    <property type="match status" value="1"/>
</dbReference>
<reference evidence="2" key="1">
    <citation type="submission" date="2018-05" db="EMBL/GenBank/DDBJ databases">
        <authorList>
            <person name="Lanie J.A."/>
            <person name="Ng W.-L."/>
            <person name="Kazmierczak K.M."/>
            <person name="Andrzejewski T.M."/>
            <person name="Davidsen T.M."/>
            <person name="Wayne K.J."/>
            <person name="Tettelin H."/>
            <person name="Glass J.I."/>
            <person name="Rusch D."/>
            <person name="Podicherti R."/>
            <person name="Tsui H.-C.T."/>
            <person name="Winkler M.E."/>
        </authorList>
    </citation>
    <scope>NUCLEOTIDE SEQUENCE</scope>
</reference>
<dbReference type="GO" id="GO:0002100">
    <property type="term" value="P:tRNA wobble adenosine to inosine editing"/>
    <property type="evidence" value="ECO:0007669"/>
    <property type="project" value="InterPro"/>
</dbReference>
<dbReference type="GO" id="GO:0052717">
    <property type="term" value="F:tRNA-specific adenosine-34 deaminase activity"/>
    <property type="evidence" value="ECO:0007669"/>
    <property type="project" value="UniProtKB-EC"/>
</dbReference>
<dbReference type="InterPro" id="IPR058535">
    <property type="entry name" value="MafB19-deam"/>
</dbReference>
<name>A0A381UNA8_9ZZZZ</name>
<protein>
    <recommendedName>
        <fullName evidence="1">CMP/dCMP-type deaminase domain-containing protein</fullName>
    </recommendedName>
</protein>
<feature type="non-terminal residue" evidence="2">
    <location>
        <position position="1"/>
    </location>
</feature>
<evidence type="ECO:0000313" key="2">
    <source>
        <dbReference type="EMBL" id="SVA29231.1"/>
    </source>
</evidence>
<dbReference type="Gene3D" id="3.40.140.10">
    <property type="entry name" value="Cytidine Deaminase, domain 2"/>
    <property type="match status" value="1"/>
</dbReference>
<dbReference type="InterPro" id="IPR016193">
    <property type="entry name" value="Cytidine_deaminase-like"/>
</dbReference>
<feature type="non-terminal residue" evidence="2">
    <location>
        <position position="31"/>
    </location>
</feature>
<feature type="domain" description="CMP/dCMP-type deaminase" evidence="1">
    <location>
        <begin position="1"/>
        <end position="31"/>
    </location>
</feature>
<dbReference type="EMBL" id="UINC01006719">
    <property type="protein sequence ID" value="SVA29231.1"/>
    <property type="molecule type" value="Genomic_DNA"/>
</dbReference>
<accession>A0A381UNA8</accession>
<sequence>ASLFVTLEPCAMCVGAILQARLGRVIFGAYD</sequence>
<dbReference type="InterPro" id="IPR002125">
    <property type="entry name" value="CMP_dCMP_dom"/>
</dbReference>
<dbReference type="Pfam" id="PF14437">
    <property type="entry name" value="MafB19-deam"/>
    <property type="match status" value="1"/>
</dbReference>
<organism evidence="2">
    <name type="scientific">marine metagenome</name>
    <dbReference type="NCBI Taxonomy" id="408172"/>
    <lineage>
        <taxon>unclassified sequences</taxon>
        <taxon>metagenomes</taxon>
        <taxon>ecological metagenomes</taxon>
    </lineage>
</organism>
<dbReference type="PROSITE" id="PS51747">
    <property type="entry name" value="CYT_DCMP_DEAMINASES_2"/>
    <property type="match status" value="1"/>
</dbReference>
<gene>
    <name evidence="2" type="ORF">METZ01_LOCUS82085</name>
</gene>
<proteinExistence type="predicted"/>